<reference evidence="2 3" key="1">
    <citation type="submission" date="2020-08" db="EMBL/GenBank/DDBJ databases">
        <title>Sequencing the genomes of 1000 actinobacteria strains.</title>
        <authorList>
            <person name="Klenk H.-P."/>
        </authorList>
    </citation>
    <scope>NUCLEOTIDE SEQUENCE [LARGE SCALE GENOMIC DNA]</scope>
    <source>
        <strain evidence="2 3">DSM 43768</strain>
    </source>
</reference>
<dbReference type="RefSeq" id="WP_221524949.1">
    <property type="nucleotide sequence ID" value="NZ_JACHMI010000001.1"/>
</dbReference>
<feature type="compositionally biased region" description="Polar residues" evidence="1">
    <location>
        <begin position="1"/>
        <end position="16"/>
    </location>
</feature>
<organism evidence="2 3">
    <name type="scientific">Nonomuraea rubra</name>
    <dbReference type="NCBI Taxonomy" id="46180"/>
    <lineage>
        <taxon>Bacteria</taxon>
        <taxon>Bacillati</taxon>
        <taxon>Actinomycetota</taxon>
        <taxon>Actinomycetes</taxon>
        <taxon>Streptosporangiales</taxon>
        <taxon>Streptosporangiaceae</taxon>
        <taxon>Nonomuraea</taxon>
    </lineage>
</organism>
<name>A0A7X0NVB8_9ACTN</name>
<dbReference type="EMBL" id="JACHMI010000001">
    <property type="protein sequence ID" value="MBB6550314.1"/>
    <property type="molecule type" value="Genomic_DNA"/>
</dbReference>
<protein>
    <submittedName>
        <fullName evidence="2">Uncharacterized protein</fullName>
    </submittedName>
</protein>
<feature type="compositionally biased region" description="Low complexity" evidence="1">
    <location>
        <begin position="58"/>
        <end position="68"/>
    </location>
</feature>
<accession>A0A7X0NVB8</accession>
<keyword evidence="3" id="KW-1185">Reference proteome</keyword>
<gene>
    <name evidence="2" type="ORF">HD593_005109</name>
</gene>
<feature type="compositionally biased region" description="Acidic residues" evidence="1">
    <location>
        <begin position="33"/>
        <end position="57"/>
    </location>
</feature>
<dbReference type="Proteomes" id="UP000565579">
    <property type="component" value="Unassembled WGS sequence"/>
</dbReference>
<evidence type="ECO:0000313" key="2">
    <source>
        <dbReference type="EMBL" id="MBB6550314.1"/>
    </source>
</evidence>
<proteinExistence type="predicted"/>
<comment type="caution">
    <text evidence="2">The sequence shown here is derived from an EMBL/GenBank/DDBJ whole genome shotgun (WGS) entry which is preliminary data.</text>
</comment>
<evidence type="ECO:0000256" key="1">
    <source>
        <dbReference type="SAM" id="MobiDB-lite"/>
    </source>
</evidence>
<feature type="compositionally biased region" description="Low complexity" evidence="1">
    <location>
        <begin position="17"/>
        <end position="30"/>
    </location>
</feature>
<feature type="region of interest" description="Disordered" evidence="1">
    <location>
        <begin position="1"/>
        <end position="68"/>
    </location>
</feature>
<evidence type="ECO:0000313" key="3">
    <source>
        <dbReference type="Proteomes" id="UP000565579"/>
    </source>
</evidence>
<sequence length="98" mass="9410">MRTIATGSPPTGSLNTAPVATGPAGAAAHVDAPDDDPDDDPDDEADDEADGDADGDADGAAAAGLAPASAAAATAAPAARTDRGLLGMRGLLQRYGQP</sequence>
<dbReference type="AlphaFoldDB" id="A0A7X0NVB8"/>